<evidence type="ECO:0000256" key="2">
    <source>
        <dbReference type="ARBA" id="ARBA00023015"/>
    </source>
</evidence>
<dbReference type="Proteomes" id="UP000032068">
    <property type="component" value="Unassembled WGS sequence"/>
</dbReference>
<dbReference type="InterPro" id="IPR005119">
    <property type="entry name" value="LysR_subst-bd"/>
</dbReference>
<dbReference type="AlphaFoldDB" id="A0A0D0K6V3"/>
<dbReference type="Pfam" id="PF00126">
    <property type="entry name" value="HTH_1"/>
    <property type="match status" value="1"/>
</dbReference>
<dbReference type="Pfam" id="PF03466">
    <property type="entry name" value="LysR_substrate"/>
    <property type="match status" value="1"/>
</dbReference>
<evidence type="ECO:0000256" key="3">
    <source>
        <dbReference type="ARBA" id="ARBA00023125"/>
    </source>
</evidence>
<name>A0A0D0K6V3_9PSED</name>
<gene>
    <name evidence="6" type="ORF">RU08_05215</name>
</gene>
<keyword evidence="4" id="KW-0804">Transcription</keyword>
<dbReference type="CDD" id="cd08417">
    <property type="entry name" value="PBP2_Nitroaromatics_like"/>
    <property type="match status" value="1"/>
</dbReference>
<dbReference type="InterPro" id="IPR036390">
    <property type="entry name" value="WH_DNA-bd_sf"/>
</dbReference>
<dbReference type="SUPFAM" id="SSF46785">
    <property type="entry name" value="Winged helix' DNA-binding domain"/>
    <property type="match status" value="1"/>
</dbReference>
<reference evidence="6 7" key="1">
    <citation type="submission" date="2014-12" db="EMBL/GenBank/DDBJ databases">
        <title>16Stimator: statistical estimation of ribosomal gene copy numbers from draft genome assemblies.</title>
        <authorList>
            <person name="Perisin M.A."/>
            <person name="Vetter M."/>
            <person name="Gilbert J.A."/>
            <person name="Bergelson J."/>
        </authorList>
    </citation>
    <scope>NUCLEOTIDE SEQUENCE [LARGE SCALE GENOMIC DNA]</scope>
    <source>
        <strain evidence="6 7">MEJ086</strain>
    </source>
</reference>
<feature type="domain" description="HTH lysR-type" evidence="5">
    <location>
        <begin position="1"/>
        <end position="65"/>
    </location>
</feature>
<dbReference type="OrthoDB" id="8557381at2"/>
<accession>A0A0D0K6V3</accession>
<keyword evidence="2" id="KW-0805">Transcription regulation</keyword>
<dbReference type="InterPro" id="IPR037402">
    <property type="entry name" value="YidZ_PBP2"/>
</dbReference>
<sequence length="303" mass="33422">MDIRRSELPLLISLDVLLEEQNVTRAARRLNISQSTLSGQLSRLRMLFGDALLMPSSNGRGMVPTPRALELRGPLGQALAGLREAVVSDSEFVPATSRRTFVIAANDNVFTIAGLSVMAQAAALQNPGLRIASIPASEEGLVERMARGEVDLFLGDAARIPDVLKIRFLKSDHFLMAQRIGHPRGKVVPTLAEYCQLQHVIVSQRAHFHTAIDDVLADLGRVRHVAMAVPSYNQVALVLAHSDQVATMPSRLLARYDSLLEVVDLPFDIPQFQFSMAWHPRAHHDPGSIWLRERFIEAITAGH</sequence>
<dbReference type="SUPFAM" id="SSF53850">
    <property type="entry name" value="Periplasmic binding protein-like II"/>
    <property type="match status" value="1"/>
</dbReference>
<evidence type="ECO:0000313" key="7">
    <source>
        <dbReference type="Proteomes" id="UP000032068"/>
    </source>
</evidence>
<comment type="caution">
    <text evidence="6">The sequence shown here is derived from an EMBL/GenBank/DDBJ whole genome shotgun (WGS) entry which is preliminary data.</text>
</comment>
<dbReference type="PANTHER" id="PTHR30118:SF15">
    <property type="entry name" value="TRANSCRIPTIONAL REGULATORY PROTEIN"/>
    <property type="match status" value="1"/>
</dbReference>
<organism evidence="6 7">
    <name type="scientific">Pseudomonas fulva</name>
    <dbReference type="NCBI Taxonomy" id="47880"/>
    <lineage>
        <taxon>Bacteria</taxon>
        <taxon>Pseudomonadati</taxon>
        <taxon>Pseudomonadota</taxon>
        <taxon>Gammaproteobacteria</taxon>
        <taxon>Pseudomonadales</taxon>
        <taxon>Pseudomonadaceae</taxon>
        <taxon>Pseudomonas</taxon>
    </lineage>
</organism>
<evidence type="ECO:0000313" key="6">
    <source>
        <dbReference type="EMBL" id="KIQ04346.1"/>
    </source>
</evidence>
<dbReference type="InterPro" id="IPR050389">
    <property type="entry name" value="LysR-type_TF"/>
</dbReference>
<protein>
    <submittedName>
        <fullName evidence="6">LysR family transcriptional regulator</fullName>
    </submittedName>
</protein>
<dbReference type="GO" id="GO:0003700">
    <property type="term" value="F:DNA-binding transcription factor activity"/>
    <property type="evidence" value="ECO:0007669"/>
    <property type="project" value="InterPro"/>
</dbReference>
<evidence type="ECO:0000256" key="4">
    <source>
        <dbReference type="ARBA" id="ARBA00023163"/>
    </source>
</evidence>
<proteinExistence type="inferred from homology"/>
<evidence type="ECO:0000259" key="5">
    <source>
        <dbReference type="PROSITE" id="PS50931"/>
    </source>
</evidence>
<dbReference type="EMBL" id="JXQW01000008">
    <property type="protein sequence ID" value="KIQ04346.1"/>
    <property type="molecule type" value="Genomic_DNA"/>
</dbReference>
<evidence type="ECO:0000256" key="1">
    <source>
        <dbReference type="ARBA" id="ARBA00009437"/>
    </source>
</evidence>
<keyword evidence="3" id="KW-0238">DNA-binding</keyword>
<dbReference type="InterPro" id="IPR000847">
    <property type="entry name" value="LysR_HTH_N"/>
</dbReference>
<dbReference type="PROSITE" id="PS50931">
    <property type="entry name" value="HTH_LYSR"/>
    <property type="match status" value="1"/>
</dbReference>
<dbReference type="InterPro" id="IPR036388">
    <property type="entry name" value="WH-like_DNA-bd_sf"/>
</dbReference>
<dbReference type="Gene3D" id="3.40.190.10">
    <property type="entry name" value="Periplasmic binding protein-like II"/>
    <property type="match status" value="2"/>
</dbReference>
<dbReference type="Gene3D" id="1.10.10.10">
    <property type="entry name" value="Winged helix-like DNA-binding domain superfamily/Winged helix DNA-binding domain"/>
    <property type="match status" value="1"/>
</dbReference>
<comment type="similarity">
    <text evidence="1">Belongs to the LysR transcriptional regulatory family.</text>
</comment>
<dbReference type="GO" id="GO:0003677">
    <property type="term" value="F:DNA binding"/>
    <property type="evidence" value="ECO:0007669"/>
    <property type="project" value="UniProtKB-KW"/>
</dbReference>
<dbReference type="PANTHER" id="PTHR30118">
    <property type="entry name" value="HTH-TYPE TRANSCRIPTIONAL REGULATOR LEUO-RELATED"/>
    <property type="match status" value="1"/>
</dbReference>